<dbReference type="Proteomes" id="UP000504621">
    <property type="component" value="Unplaced"/>
</dbReference>
<evidence type="ECO:0000256" key="1">
    <source>
        <dbReference type="SAM" id="MobiDB-lite"/>
    </source>
</evidence>
<gene>
    <name evidence="3" type="primary">LOC110426024</name>
</gene>
<feature type="compositionally biased region" description="Polar residues" evidence="1">
    <location>
        <begin position="34"/>
        <end position="47"/>
    </location>
</feature>
<sequence length="292" mass="32837">MDVTKEFNPRPYVQPINGFGDLVIYYDLQPLQSRRMSSQGESTTRVDPNSVEEEESCDSEHSDESDDESVDVDNVEVEAIRDEVVPDTKAIPKVEVVPKITPNVEVIHDVGVDTDGARATQINPHASSSIVLEHRDSNSASSTQVAHTEQSGKKVDFHGFQILLEYTEYLKHVFNIEGEFWSTSFVKNVDVICLMMAVMDRALGIFHAPLMCTSSEESQQMLQDFDDACNFGFKLECLSDCRSKAKIFLNKSSFEKELEDIATKIASMKKCEAEIREQLDVFANNNSSLWSM</sequence>
<dbReference type="OrthoDB" id="10354002at2759"/>
<evidence type="ECO:0000313" key="3">
    <source>
        <dbReference type="RefSeq" id="XP_021296781.1"/>
    </source>
</evidence>
<reference evidence="3" key="1">
    <citation type="submission" date="2025-08" db="UniProtKB">
        <authorList>
            <consortium name="RefSeq"/>
        </authorList>
    </citation>
    <scope>IDENTIFICATION</scope>
    <source>
        <tissue evidence="3">Leaf</tissue>
    </source>
</reference>
<evidence type="ECO:0000313" key="2">
    <source>
        <dbReference type="Proteomes" id="UP000504621"/>
    </source>
</evidence>
<organism evidence="2 3">
    <name type="scientific">Herrania umbratica</name>
    <dbReference type="NCBI Taxonomy" id="108875"/>
    <lineage>
        <taxon>Eukaryota</taxon>
        <taxon>Viridiplantae</taxon>
        <taxon>Streptophyta</taxon>
        <taxon>Embryophyta</taxon>
        <taxon>Tracheophyta</taxon>
        <taxon>Spermatophyta</taxon>
        <taxon>Magnoliopsida</taxon>
        <taxon>eudicotyledons</taxon>
        <taxon>Gunneridae</taxon>
        <taxon>Pentapetalae</taxon>
        <taxon>rosids</taxon>
        <taxon>malvids</taxon>
        <taxon>Malvales</taxon>
        <taxon>Malvaceae</taxon>
        <taxon>Byttnerioideae</taxon>
        <taxon>Herrania</taxon>
    </lineage>
</organism>
<feature type="compositionally biased region" description="Acidic residues" evidence="1">
    <location>
        <begin position="50"/>
        <end position="71"/>
    </location>
</feature>
<name>A0A6J1BBN7_9ROSI</name>
<accession>A0A6J1BBN7</accession>
<dbReference type="RefSeq" id="XP_021296781.1">
    <property type="nucleotide sequence ID" value="XM_021441106.1"/>
</dbReference>
<protein>
    <submittedName>
        <fullName evidence="3">Uncharacterized protein LOC110426024</fullName>
    </submittedName>
</protein>
<keyword evidence="2" id="KW-1185">Reference proteome</keyword>
<proteinExistence type="predicted"/>
<feature type="region of interest" description="Disordered" evidence="1">
    <location>
        <begin position="34"/>
        <end position="71"/>
    </location>
</feature>
<dbReference type="GeneID" id="110426024"/>
<dbReference type="AlphaFoldDB" id="A0A6J1BBN7"/>